<gene>
    <name evidence="2" type="ORF">C1I64_09055</name>
</gene>
<dbReference type="Proteomes" id="UP000285317">
    <property type="component" value="Chromosome"/>
</dbReference>
<evidence type="ECO:0000313" key="3">
    <source>
        <dbReference type="Proteomes" id="UP000285317"/>
    </source>
</evidence>
<feature type="compositionally biased region" description="Basic and acidic residues" evidence="1">
    <location>
        <begin position="62"/>
        <end position="72"/>
    </location>
</feature>
<evidence type="ECO:0000256" key="1">
    <source>
        <dbReference type="SAM" id="MobiDB-lite"/>
    </source>
</evidence>
<feature type="region of interest" description="Disordered" evidence="1">
    <location>
        <begin position="62"/>
        <end position="82"/>
    </location>
</feature>
<dbReference type="AlphaFoldDB" id="A0A3T0T0T3"/>
<dbReference type="KEGG" id="rfs:C1I64_09055"/>
<sequence>MAVLDVIAEPPRAQFAIEDPVIGALDRGVPLEDQADGGSGSKSADQCHQAVLASRSFPLHGRFDDVDAHSEPGESGQDGAASRVALLGEVQAALPGKDERAQFGAVRREVLTGDLRRR</sequence>
<proteinExistence type="predicted"/>
<reference evidence="2 3" key="1">
    <citation type="submission" date="2018-03" db="EMBL/GenBank/DDBJ databases">
        <title>Bacteriophage NCPPB3778 and a type I-E CRISPR drive the evolution of the US Biological Select Agent, Rathayibacter toxicus.</title>
        <authorList>
            <person name="Davis E.W.II."/>
            <person name="Tabima J.F."/>
            <person name="Weisberg A.J."/>
            <person name="Dantas Lopes L."/>
            <person name="Wiseman M.S."/>
            <person name="Wiseman M.S."/>
            <person name="Pupko T."/>
            <person name="Belcher M.S."/>
            <person name="Sechler A.J."/>
            <person name="Tancos M.A."/>
            <person name="Schroeder B.K."/>
            <person name="Murray T.D."/>
            <person name="Luster D.G."/>
            <person name="Schneider W.L."/>
            <person name="Rogers E."/>
            <person name="Andreote F.D."/>
            <person name="Grunwald N.J."/>
            <person name="Putnam M.L."/>
            <person name="Chang J.H."/>
        </authorList>
    </citation>
    <scope>NUCLEOTIDE SEQUENCE [LARGE SCALE GENOMIC DNA]</scope>
    <source>
        <strain evidence="2 3">DSM 15932</strain>
    </source>
</reference>
<organism evidence="2 3">
    <name type="scientific">Rathayibacter festucae DSM 15932</name>
    <dbReference type="NCBI Taxonomy" id="1328866"/>
    <lineage>
        <taxon>Bacteria</taxon>
        <taxon>Bacillati</taxon>
        <taxon>Actinomycetota</taxon>
        <taxon>Actinomycetes</taxon>
        <taxon>Micrococcales</taxon>
        <taxon>Microbacteriaceae</taxon>
        <taxon>Rathayibacter</taxon>
    </lineage>
</organism>
<evidence type="ECO:0000313" key="2">
    <source>
        <dbReference type="EMBL" id="AZZ52183.1"/>
    </source>
</evidence>
<protein>
    <submittedName>
        <fullName evidence="2">Uncharacterized protein</fullName>
    </submittedName>
</protein>
<name>A0A3T0T0T3_9MICO</name>
<accession>A0A3T0T0T3</accession>
<dbReference type="EMBL" id="CP028137">
    <property type="protein sequence ID" value="AZZ52183.1"/>
    <property type="molecule type" value="Genomic_DNA"/>
</dbReference>